<protein>
    <submittedName>
        <fullName evidence="1">Uncharacterized protein</fullName>
    </submittedName>
</protein>
<evidence type="ECO:0000313" key="1">
    <source>
        <dbReference type="EMBL" id="KAB0683355.1"/>
    </source>
</evidence>
<reference evidence="1 2" key="1">
    <citation type="submission" date="2019-09" db="EMBL/GenBank/DDBJ databases">
        <title>Draft genome sequences of 48 bacterial type strains from the CCUG.</title>
        <authorList>
            <person name="Tunovic T."/>
            <person name="Pineiro-Iglesias B."/>
            <person name="Unosson C."/>
            <person name="Inganas E."/>
            <person name="Ohlen M."/>
            <person name="Cardew S."/>
            <person name="Jensie-Markopoulos S."/>
            <person name="Salva-Serra F."/>
            <person name="Jaen-Luchoro D."/>
            <person name="Karlsson R."/>
            <person name="Svensson-Stadler L."/>
            <person name="Chun J."/>
            <person name="Moore E."/>
        </authorList>
    </citation>
    <scope>NUCLEOTIDE SEQUENCE [LARGE SCALE GENOMIC DNA]</scope>
    <source>
        <strain evidence="1 2">CCUG 65687</strain>
    </source>
</reference>
<dbReference type="RefSeq" id="WP_151004630.1">
    <property type="nucleotide sequence ID" value="NZ_CABVPO010000021.1"/>
</dbReference>
<proteinExistence type="predicted"/>
<dbReference type="Proteomes" id="UP000473571">
    <property type="component" value="Unassembled WGS sequence"/>
</dbReference>
<dbReference type="PANTHER" id="PTHR33803">
    <property type="entry name" value="IS1478 TRANSPOSASE"/>
    <property type="match status" value="1"/>
</dbReference>
<dbReference type="AlphaFoldDB" id="A0A6L3NIW4"/>
<name>A0A6L3NIW4_9BURK</name>
<accession>A0A6L3NIW4</accession>
<dbReference type="PANTHER" id="PTHR33803:SF3">
    <property type="entry name" value="BLL1974 PROTEIN"/>
    <property type="match status" value="1"/>
</dbReference>
<gene>
    <name evidence="1" type="ORF">F7R13_10185</name>
</gene>
<comment type="caution">
    <text evidence="1">The sequence shown here is derived from an EMBL/GenBank/DDBJ whole genome shotgun (WGS) entry which is preliminary data.</text>
</comment>
<organism evidence="1 2">
    <name type="scientific">Burkholderia territorii</name>
    <dbReference type="NCBI Taxonomy" id="1503055"/>
    <lineage>
        <taxon>Bacteria</taxon>
        <taxon>Pseudomonadati</taxon>
        <taxon>Pseudomonadota</taxon>
        <taxon>Betaproteobacteria</taxon>
        <taxon>Burkholderiales</taxon>
        <taxon>Burkholderiaceae</taxon>
        <taxon>Burkholderia</taxon>
        <taxon>Burkholderia cepacia complex</taxon>
    </lineage>
</organism>
<sequence length="167" mass="18527">MGVCEHWAENNCWQYPCGEEYFQPRLPCDPTNPCRFCLAIGEAGVEELLTATIAVAANMNAGAPDEFKRIIVDTTVQEKAVAFPSDSRLLEVARAKLVVLAQRAGNVLKQTYEREGKRLRRHAGGYAHAKQYKRLGPALKRPARFSADCCATSSAKSSRSPQCIKRR</sequence>
<dbReference type="EMBL" id="VZOL01000086">
    <property type="protein sequence ID" value="KAB0683355.1"/>
    <property type="molecule type" value="Genomic_DNA"/>
</dbReference>
<evidence type="ECO:0000313" key="2">
    <source>
        <dbReference type="Proteomes" id="UP000473571"/>
    </source>
</evidence>